<dbReference type="AlphaFoldDB" id="I3ZGE3"/>
<keyword evidence="7" id="KW-0998">Cell outer membrane</keyword>
<dbReference type="SUPFAM" id="SSF56954">
    <property type="entry name" value="Outer membrane efflux proteins (OEP)"/>
    <property type="match status" value="1"/>
</dbReference>
<comment type="similarity">
    <text evidence="2">Belongs to the outer membrane factor (OMF) (TC 1.B.17) family.</text>
</comment>
<keyword evidence="3" id="KW-0813">Transport</keyword>
<feature type="signal peptide" evidence="9">
    <location>
        <begin position="1"/>
        <end position="26"/>
    </location>
</feature>
<feature type="compositionally biased region" description="Polar residues" evidence="8">
    <location>
        <begin position="33"/>
        <end position="46"/>
    </location>
</feature>
<name>I3ZGE3_TERRK</name>
<evidence type="ECO:0000313" key="11">
    <source>
        <dbReference type="Proteomes" id="UP000006056"/>
    </source>
</evidence>
<dbReference type="PANTHER" id="PTHR30026">
    <property type="entry name" value="OUTER MEMBRANE PROTEIN TOLC"/>
    <property type="match status" value="1"/>
</dbReference>
<accession>I3ZGE3</accession>
<dbReference type="GO" id="GO:0015562">
    <property type="term" value="F:efflux transmembrane transporter activity"/>
    <property type="evidence" value="ECO:0007669"/>
    <property type="project" value="InterPro"/>
</dbReference>
<feature type="compositionally biased region" description="Gly residues" evidence="8">
    <location>
        <begin position="137"/>
        <end position="148"/>
    </location>
</feature>
<keyword evidence="5" id="KW-0812">Transmembrane</keyword>
<dbReference type="GO" id="GO:1990281">
    <property type="term" value="C:efflux pump complex"/>
    <property type="evidence" value="ECO:0007669"/>
    <property type="project" value="TreeGrafter"/>
</dbReference>
<keyword evidence="6" id="KW-0472">Membrane</keyword>
<reference evidence="10 11" key="1">
    <citation type="submission" date="2012-06" db="EMBL/GenBank/DDBJ databases">
        <title>Complete genome of Terriglobus roseus DSM 18391.</title>
        <authorList>
            <consortium name="US DOE Joint Genome Institute (JGI-PGF)"/>
            <person name="Lucas S."/>
            <person name="Copeland A."/>
            <person name="Lapidus A."/>
            <person name="Glavina del Rio T."/>
            <person name="Dalin E."/>
            <person name="Tice H."/>
            <person name="Bruce D."/>
            <person name="Goodwin L."/>
            <person name="Pitluck S."/>
            <person name="Peters L."/>
            <person name="Mikhailova N."/>
            <person name="Munk A.C.C."/>
            <person name="Kyrpides N."/>
            <person name="Mavromatis K."/>
            <person name="Ivanova N."/>
            <person name="Brettin T."/>
            <person name="Detter J.C."/>
            <person name="Han C."/>
            <person name="Larimer F."/>
            <person name="Land M."/>
            <person name="Hauser L."/>
            <person name="Markowitz V."/>
            <person name="Cheng J.-F."/>
            <person name="Hugenholtz P."/>
            <person name="Woyke T."/>
            <person name="Wu D."/>
            <person name="Brambilla E."/>
            <person name="Klenk H.-P."/>
            <person name="Eisen J.A."/>
        </authorList>
    </citation>
    <scope>NUCLEOTIDE SEQUENCE [LARGE SCALE GENOMIC DNA]</scope>
    <source>
        <strain evidence="11">DSM 18391 / NRRL B-41598 / KBS 63</strain>
    </source>
</reference>
<dbReference type="Gene3D" id="1.20.1600.10">
    <property type="entry name" value="Outer membrane efflux proteins (OEP)"/>
    <property type="match status" value="1"/>
</dbReference>
<feature type="chain" id="PRO_5003684821" evidence="9">
    <location>
        <begin position="27"/>
        <end position="650"/>
    </location>
</feature>
<gene>
    <name evidence="10" type="ordered locus">Terro_2028</name>
</gene>
<evidence type="ECO:0000256" key="3">
    <source>
        <dbReference type="ARBA" id="ARBA00022448"/>
    </source>
</evidence>
<dbReference type="EMBL" id="CP003379">
    <property type="protein sequence ID" value="AFL88311.1"/>
    <property type="molecule type" value="Genomic_DNA"/>
</dbReference>
<keyword evidence="9" id="KW-0732">Signal</keyword>
<dbReference type="KEGG" id="trs:Terro_2028"/>
<dbReference type="Pfam" id="PF02321">
    <property type="entry name" value="OEP"/>
    <property type="match status" value="1"/>
</dbReference>
<comment type="subcellular location">
    <subcellularLocation>
        <location evidence="1">Cell outer membrane</location>
    </subcellularLocation>
</comment>
<organism evidence="10 11">
    <name type="scientific">Terriglobus roseus (strain DSM 18391 / NRRL B-41598 / KBS 63)</name>
    <dbReference type="NCBI Taxonomy" id="926566"/>
    <lineage>
        <taxon>Bacteria</taxon>
        <taxon>Pseudomonadati</taxon>
        <taxon>Acidobacteriota</taxon>
        <taxon>Terriglobia</taxon>
        <taxon>Terriglobales</taxon>
        <taxon>Acidobacteriaceae</taxon>
        <taxon>Terriglobus</taxon>
    </lineage>
</organism>
<dbReference type="InterPro" id="IPR051906">
    <property type="entry name" value="TolC-like"/>
</dbReference>
<feature type="region of interest" description="Disordered" evidence="8">
    <location>
        <begin position="33"/>
        <end position="58"/>
    </location>
</feature>
<dbReference type="HOGENOM" id="CLU_022604_0_0_0"/>
<evidence type="ECO:0000256" key="1">
    <source>
        <dbReference type="ARBA" id="ARBA00004442"/>
    </source>
</evidence>
<evidence type="ECO:0000256" key="9">
    <source>
        <dbReference type="SAM" id="SignalP"/>
    </source>
</evidence>
<feature type="compositionally biased region" description="Low complexity" evidence="8">
    <location>
        <begin position="126"/>
        <end position="136"/>
    </location>
</feature>
<keyword evidence="4" id="KW-1134">Transmembrane beta strand</keyword>
<dbReference type="PANTHER" id="PTHR30026:SF23">
    <property type="entry name" value="TO APRF-PUTATIVE OUTER MEMBRANE EFFLUX PROTEIN OR SECRETED ALKALINE PHOSPHATASE-RELATED"/>
    <property type="match status" value="1"/>
</dbReference>
<evidence type="ECO:0000256" key="8">
    <source>
        <dbReference type="SAM" id="MobiDB-lite"/>
    </source>
</evidence>
<keyword evidence="11" id="KW-1185">Reference proteome</keyword>
<protein>
    <submittedName>
        <fullName evidence="10">Outer membrane protein</fullName>
    </submittedName>
</protein>
<dbReference type="Proteomes" id="UP000006056">
    <property type="component" value="Chromosome"/>
</dbReference>
<evidence type="ECO:0000313" key="10">
    <source>
        <dbReference type="EMBL" id="AFL88311.1"/>
    </source>
</evidence>
<evidence type="ECO:0000256" key="5">
    <source>
        <dbReference type="ARBA" id="ARBA00022692"/>
    </source>
</evidence>
<dbReference type="GO" id="GO:0009279">
    <property type="term" value="C:cell outer membrane"/>
    <property type="evidence" value="ECO:0007669"/>
    <property type="project" value="UniProtKB-SubCell"/>
</dbReference>
<dbReference type="GO" id="GO:0015288">
    <property type="term" value="F:porin activity"/>
    <property type="evidence" value="ECO:0007669"/>
    <property type="project" value="TreeGrafter"/>
</dbReference>
<evidence type="ECO:0000256" key="4">
    <source>
        <dbReference type="ARBA" id="ARBA00022452"/>
    </source>
</evidence>
<sequence length="650" mass="68319">MRSALRNPGRTAATATLLFFTSQSFAQAVAPSQGATLQAPQPSTPLTLPHSHNPLATYRPASVPAANLSNSPRIDALMHNGVLELSLADAIALSLENNLDLAIARYNIPIAEADIERTKAGGSTRGVNTGVVQNTPGGNGVGGFGSSSTGAGAGGTSGGAGGAGTGASGLVQSTLGSGTAVNSYDPILTGSANVQHSTSPLSNLTIYGVPTLRDNSINGTIGYQQSFSTGTTVSFTYQGNRQTTNSPYSFLNPTLNSQFNFGINQPLLAGFGRGPNLRYLRIARNNKKISDEAFELQVISTITQVANLYWDLVAAFEDEQVKERTLGFANDTLDLGRKQLALQAIPALDVTKDEGEVARAEGDLTIAKSVLQFQELLMKNALTRNLDDPTLEVMPVHPTDLSAVAADSAQEVQAPTEIIINDALSRRLELKISSINLKNRDISRDAVNNALLPAVNLVGQYGGVGLAGLTNPASTGGVVSTVPTGYGGSFTNTFNNSAPNYYVGLNVNVPIRNRQAKSDQYRSELETCQAEILVQQQRKQIRIEVRNAQYALQQAQARVAAAAKARDLAAKTFDITGKEQQLGAGSAQDTLLARQALASAESALVAARTAYQKSRVELQRAIGTTLDDNGVSVASARVGTQTSQVIAPQP</sequence>
<evidence type="ECO:0000256" key="7">
    <source>
        <dbReference type="ARBA" id="ARBA00023237"/>
    </source>
</evidence>
<evidence type="ECO:0000256" key="2">
    <source>
        <dbReference type="ARBA" id="ARBA00007613"/>
    </source>
</evidence>
<proteinExistence type="inferred from homology"/>
<feature type="region of interest" description="Disordered" evidence="8">
    <location>
        <begin position="126"/>
        <end position="148"/>
    </location>
</feature>
<dbReference type="InterPro" id="IPR003423">
    <property type="entry name" value="OMP_efflux"/>
</dbReference>
<evidence type="ECO:0000256" key="6">
    <source>
        <dbReference type="ARBA" id="ARBA00023136"/>
    </source>
</evidence>
<dbReference type="eggNOG" id="COG1538">
    <property type="taxonomic scope" value="Bacteria"/>
</dbReference>
<dbReference type="OrthoDB" id="102194at2"/>
<dbReference type="STRING" id="926566.Terro_2028"/>